<dbReference type="Pfam" id="PF00392">
    <property type="entry name" value="GntR"/>
    <property type="match status" value="1"/>
</dbReference>
<dbReference type="InterPro" id="IPR011711">
    <property type="entry name" value="GntR_C"/>
</dbReference>
<dbReference type="CDD" id="cd07377">
    <property type="entry name" value="WHTH_GntR"/>
    <property type="match status" value="1"/>
</dbReference>
<dbReference type="SUPFAM" id="SSF48008">
    <property type="entry name" value="GntR ligand-binding domain-like"/>
    <property type="match status" value="1"/>
</dbReference>
<evidence type="ECO:0000256" key="1">
    <source>
        <dbReference type="ARBA" id="ARBA00023015"/>
    </source>
</evidence>
<dbReference type="PANTHER" id="PTHR43537">
    <property type="entry name" value="TRANSCRIPTIONAL REGULATOR, GNTR FAMILY"/>
    <property type="match status" value="1"/>
</dbReference>
<keyword evidence="2" id="KW-0238">DNA-binding</keyword>
<dbReference type="InterPro" id="IPR008920">
    <property type="entry name" value="TF_FadR/GntR_C"/>
</dbReference>
<evidence type="ECO:0000259" key="4">
    <source>
        <dbReference type="PROSITE" id="PS50949"/>
    </source>
</evidence>
<gene>
    <name evidence="5" type="ORF">RY831_13265</name>
</gene>
<comment type="caution">
    <text evidence="5">The sequence shown here is derived from an EMBL/GenBank/DDBJ whole genome shotgun (WGS) entry which is preliminary data.</text>
</comment>
<accession>A0ABU6J901</accession>
<dbReference type="PROSITE" id="PS50949">
    <property type="entry name" value="HTH_GNTR"/>
    <property type="match status" value="1"/>
</dbReference>
<evidence type="ECO:0000313" key="5">
    <source>
        <dbReference type="EMBL" id="MEC4720127.1"/>
    </source>
</evidence>
<dbReference type="Proteomes" id="UP001352263">
    <property type="component" value="Unassembled WGS sequence"/>
</dbReference>
<reference evidence="5 6" key="1">
    <citation type="submission" date="2023-10" db="EMBL/GenBank/DDBJ databases">
        <title>Noviherbaspirillum sp. CPCC 100848 genome assembly.</title>
        <authorList>
            <person name="Li X.Y."/>
            <person name="Fang X.M."/>
        </authorList>
    </citation>
    <scope>NUCLEOTIDE SEQUENCE [LARGE SCALE GENOMIC DNA]</scope>
    <source>
        <strain evidence="5 6">CPCC 100848</strain>
    </source>
</reference>
<keyword evidence="6" id="KW-1185">Reference proteome</keyword>
<dbReference type="RefSeq" id="WP_326506839.1">
    <property type="nucleotide sequence ID" value="NZ_JAWIIV010000009.1"/>
</dbReference>
<dbReference type="SUPFAM" id="SSF46785">
    <property type="entry name" value="Winged helix' DNA-binding domain"/>
    <property type="match status" value="1"/>
</dbReference>
<name>A0ABU6J901_9BURK</name>
<dbReference type="Pfam" id="PF07729">
    <property type="entry name" value="FCD"/>
    <property type="match status" value="1"/>
</dbReference>
<dbReference type="PANTHER" id="PTHR43537:SF44">
    <property type="entry name" value="GNTR FAMILY REGULATORY PROTEIN"/>
    <property type="match status" value="1"/>
</dbReference>
<dbReference type="InterPro" id="IPR036388">
    <property type="entry name" value="WH-like_DNA-bd_sf"/>
</dbReference>
<dbReference type="Gene3D" id="1.20.120.530">
    <property type="entry name" value="GntR ligand-binding domain-like"/>
    <property type="match status" value="1"/>
</dbReference>
<dbReference type="EMBL" id="JAWIIV010000009">
    <property type="protein sequence ID" value="MEC4720127.1"/>
    <property type="molecule type" value="Genomic_DNA"/>
</dbReference>
<evidence type="ECO:0000256" key="2">
    <source>
        <dbReference type="ARBA" id="ARBA00023125"/>
    </source>
</evidence>
<proteinExistence type="predicted"/>
<evidence type="ECO:0000256" key="3">
    <source>
        <dbReference type="ARBA" id="ARBA00023163"/>
    </source>
</evidence>
<protein>
    <submittedName>
        <fullName evidence="5">FadR/GntR family transcriptional regulator</fullName>
    </submittedName>
</protein>
<evidence type="ECO:0000313" key="6">
    <source>
        <dbReference type="Proteomes" id="UP001352263"/>
    </source>
</evidence>
<dbReference type="Gene3D" id="1.10.10.10">
    <property type="entry name" value="Winged helix-like DNA-binding domain superfamily/Winged helix DNA-binding domain"/>
    <property type="match status" value="1"/>
</dbReference>
<dbReference type="InterPro" id="IPR036390">
    <property type="entry name" value="WH_DNA-bd_sf"/>
</dbReference>
<dbReference type="PRINTS" id="PR00035">
    <property type="entry name" value="HTHGNTR"/>
</dbReference>
<keyword evidence="1" id="KW-0805">Transcription regulation</keyword>
<organism evidence="5 6">
    <name type="scientific">Noviherbaspirillum album</name>
    <dbReference type="NCBI Taxonomy" id="3080276"/>
    <lineage>
        <taxon>Bacteria</taxon>
        <taxon>Pseudomonadati</taxon>
        <taxon>Pseudomonadota</taxon>
        <taxon>Betaproteobacteria</taxon>
        <taxon>Burkholderiales</taxon>
        <taxon>Oxalobacteraceae</taxon>
        <taxon>Noviherbaspirillum</taxon>
    </lineage>
</organism>
<feature type="domain" description="HTH gntR-type" evidence="4">
    <location>
        <begin position="17"/>
        <end position="85"/>
    </location>
</feature>
<dbReference type="SMART" id="SM00895">
    <property type="entry name" value="FCD"/>
    <property type="match status" value="1"/>
</dbReference>
<dbReference type="InterPro" id="IPR000524">
    <property type="entry name" value="Tscrpt_reg_HTH_GntR"/>
</dbReference>
<keyword evidence="3" id="KW-0804">Transcription</keyword>
<dbReference type="SMART" id="SM00345">
    <property type="entry name" value="HTH_GNTR"/>
    <property type="match status" value="1"/>
</dbReference>
<sequence length="250" mass="28188">MDIHTAVSNNPNRSNVGSLSRQLVELLTERIQNGELKAGDRFPTEIELIEQYRVSRTVVREAVSSLKADGLVETRHGIGTFVLEPSRRVRVATDPKEVQTIREVLQLLEFRICLEPEAAFLAAQRRSEDELRSIKTALDELVEQRTRGDDTSGADFAFHNSIAAASGNRYYADTFSFLGARAIPRTQVRTHQFQPLPREQYMHIVNQQHKAIYDAIAEGSAERAHEAMLVHLTSSLERLRNAIAEEPRAT</sequence>